<dbReference type="EMBL" id="ANJA01001051">
    <property type="protein sequence ID" value="ETO79974.1"/>
    <property type="molecule type" value="Genomic_DNA"/>
</dbReference>
<comment type="caution">
    <text evidence="2">The sequence shown here is derived from an EMBL/GenBank/DDBJ whole genome shotgun (WGS) entry which is preliminary data.</text>
</comment>
<reference evidence="2 3" key="1">
    <citation type="submission" date="2013-11" db="EMBL/GenBank/DDBJ databases">
        <title>The Genome Sequence of Phytophthora parasitica P1976.</title>
        <authorList>
            <consortium name="The Broad Institute Genomics Platform"/>
            <person name="Russ C."/>
            <person name="Tyler B."/>
            <person name="Panabieres F."/>
            <person name="Shan W."/>
            <person name="Tripathy S."/>
            <person name="Grunwald N."/>
            <person name="Machado M."/>
            <person name="Johnson C.S."/>
            <person name="Walker B."/>
            <person name="Young S."/>
            <person name="Zeng Q."/>
            <person name="Gargeya S."/>
            <person name="Fitzgerald M."/>
            <person name="Haas B."/>
            <person name="Abouelleil A."/>
            <person name="Allen A.W."/>
            <person name="Alvarado L."/>
            <person name="Arachchi H.M."/>
            <person name="Berlin A.M."/>
            <person name="Chapman S.B."/>
            <person name="Gainer-Dewar J."/>
            <person name="Goldberg J."/>
            <person name="Griggs A."/>
            <person name="Gujja S."/>
            <person name="Hansen M."/>
            <person name="Howarth C."/>
            <person name="Imamovic A."/>
            <person name="Ireland A."/>
            <person name="Larimer J."/>
            <person name="McCowan C."/>
            <person name="Murphy C."/>
            <person name="Pearson M."/>
            <person name="Poon T.W."/>
            <person name="Priest M."/>
            <person name="Roberts A."/>
            <person name="Saif S."/>
            <person name="Shea T."/>
            <person name="Sisk P."/>
            <person name="Sykes S."/>
            <person name="Wortman J."/>
            <person name="Nusbaum C."/>
            <person name="Birren B."/>
        </authorList>
    </citation>
    <scope>NUCLEOTIDE SEQUENCE [LARGE SCALE GENOMIC DNA]</scope>
    <source>
        <strain evidence="2 3">P1976</strain>
    </source>
</reference>
<dbReference type="AlphaFoldDB" id="A0A081AM63"/>
<proteinExistence type="predicted"/>
<accession>A0A081AM63</accession>
<feature type="region of interest" description="Disordered" evidence="1">
    <location>
        <begin position="1"/>
        <end position="32"/>
    </location>
</feature>
<evidence type="ECO:0000256" key="1">
    <source>
        <dbReference type="SAM" id="MobiDB-lite"/>
    </source>
</evidence>
<protein>
    <submittedName>
        <fullName evidence="2">Uncharacterized protein</fullName>
    </submittedName>
</protein>
<feature type="region of interest" description="Disordered" evidence="1">
    <location>
        <begin position="47"/>
        <end position="72"/>
    </location>
</feature>
<dbReference type="Proteomes" id="UP000028582">
    <property type="component" value="Unassembled WGS sequence"/>
</dbReference>
<evidence type="ECO:0000313" key="2">
    <source>
        <dbReference type="EMBL" id="ETO79974.1"/>
    </source>
</evidence>
<organism evidence="2 3">
    <name type="scientific">Phytophthora nicotianae P1976</name>
    <dbReference type="NCBI Taxonomy" id="1317066"/>
    <lineage>
        <taxon>Eukaryota</taxon>
        <taxon>Sar</taxon>
        <taxon>Stramenopiles</taxon>
        <taxon>Oomycota</taxon>
        <taxon>Peronosporomycetes</taxon>
        <taxon>Peronosporales</taxon>
        <taxon>Peronosporaceae</taxon>
        <taxon>Phytophthora</taxon>
    </lineage>
</organism>
<gene>
    <name evidence="2" type="ORF">F444_05476</name>
</gene>
<evidence type="ECO:0000313" key="3">
    <source>
        <dbReference type="Proteomes" id="UP000028582"/>
    </source>
</evidence>
<name>A0A081AM63_PHYNI</name>
<sequence length="142" mass="15217">MVVKTSSRCPNGEDESPAAGPPPQLRPQREGFSSCYSCTCSDTATVDADPTVDAPLVRPSEGSAAHQTDNSKQTHRYFASSFGVTSASGWKRVATSECITHSALWVPGNRRAPSGPVCSKSKGFLGPNRRSMCLDYERALLH</sequence>